<dbReference type="Proteomes" id="UP001589670">
    <property type="component" value="Unassembled WGS sequence"/>
</dbReference>
<evidence type="ECO:0000313" key="7">
    <source>
        <dbReference type="Proteomes" id="UP001589670"/>
    </source>
</evidence>
<dbReference type="Gene3D" id="3.40.309.10">
    <property type="entry name" value="Aldehyde Dehydrogenase, Chain A, domain 2"/>
    <property type="match status" value="1"/>
</dbReference>
<dbReference type="GO" id="GO:0016491">
    <property type="term" value="F:oxidoreductase activity"/>
    <property type="evidence" value="ECO:0007669"/>
    <property type="project" value="UniProtKB-KW"/>
</dbReference>
<dbReference type="PANTHER" id="PTHR43353:SF5">
    <property type="entry name" value="SUCCINATE-SEMIALDEHYDE DEHYDROGENASE, MITOCHONDRIAL"/>
    <property type="match status" value="1"/>
</dbReference>
<feature type="active site" evidence="3">
    <location>
        <position position="247"/>
    </location>
</feature>
<dbReference type="PROSITE" id="PS00687">
    <property type="entry name" value="ALDEHYDE_DEHYDR_GLU"/>
    <property type="match status" value="1"/>
</dbReference>
<name>A0ABV5HV25_9RHOB</name>
<dbReference type="Gene3D" id="3.40.605.10">
    <property type="entry name" value="Aldehyde Dehydrogenase, Chain A, domain 1"/>
    <property type="match status" value="1"/>
</dbReference>
<comment type="similarity">
    <text evidence="1 4">Belongs to the aldehyde dehydrogenase family.</text>
</comment>
<feature type="domain" description="Aldehyde dehydrogenase" evidence="5">
    <location>
        <begin position="12"/>
        <end position="476"/>
    </location>
</feature>
<evidence type="ECO:0000256" key="1">
    <source>
        <dbReference type="ARBA" id="ARBA00009986"/>
    </source>
</evidence>
<keyword evidence="2 4" id="KW-0560">Oxidoreductase</keyword>
<evidence type="ECO:0000256" key="2">
    <source>
        <dbReference type="ARBA" id="ARBA00023002"/>
    </source>
</evidence>
<sequence>MDHTDLYIDGDWRKSGDRFDVINPATEEVLASVASADIQDADAALNAAERAMADWAARTPRARSEVLRRAWELMTDRLDHFARLITLENGKAGVDARGEAAYAAEFFRWFAEEAVRADGMITHAPASGARIVVQHKPAGLAVLITPWNYPAAMGTRKIAPALAAGCGVIIKPASETPLTMLALMPLLEEAGVPPGLVNVLPSRRTGALVDHMLHDPRVRVVSFTGSTGVGRALLKSAADQVLKPAMELGGNAPCIVFGDADMDAAVEGTMLAKMRNLGEACTAANRIYVHDDVAAEFTRRLTERMAALKLGDGTDPSVDVGPLVNAGTRDKVAAFVADAVARGACIECGGACIECGGEVPEGRGYFYPPTVLSNVPADADCVHDEIFGPVAAIQTFTDQDEVIARANATEYGLVAYVFTGDFKRGMQVCERLEYGMVGLNRGLVSDPAAPFGGVKQSGLGREGGHEGMLEFMETQYISANW</sequence>
<dbReference type="InterPro" id="IPR015590">
    <property type="entry name" value="Aldehyde_DH_dom"/>
</dbReference>
<comment type="caution">
    <text evidence="6">The sequence shown here is derived from an EMBL/GenBank/DDBJ whole genome shotgun (WGS) entry which is preliminary data.</text>
</comment>
<dbReference type="EC" id="1.2.1.-" evidence="6"/>
<evidence type="ECO:0000256" key="3">
    <source>
        <dbReference type="PROSITE-ProRule" id="PRU10007"/>
    </source>
</evidence>
<evidence type="ECO:0000256" key="4">
    <source>
        <dbReference type="RuleBase" id="RU003345"/>
    </source>
</evidence>
<dbReference type="SUPFAM" id="SSF53720">
    <property type="entry name" value="ALDH-like"/>
    <property type="match status" value="1"/>
</dbReference>
<dbReference type="InterPro" id="IPR016161">
    <property type="entry name" value="Ald_DH/histidinol_DH"/>
</dbReference>
<dbReference type="InterPro" id="IPR016162">
    <property type="entry name" value="Ald_DH_N"/>
</dbReference>
<dbReference type="CDD" id="cd07103">
    <property type="entry name" value="ALDH_F5_SSADH_GabD"/>
    <property type="match status" value="1"/>
</dbReference>
<dbReference type="InterPro" id="IPR016163">
    <property type="entry name" value="Ald_DH_C"/>
</dbReference>
<dbReference type="PANTHER" id="PTHR43353">
    <property type="entry name" value="SUCCINATE-SEMIALDEHYDE DEHYDROGENASE, MITOCHONDRIAL"/>
    <property type="match status" value="1"/>
</dbReference>
<evidence type="ECO:0000313" key="6">
    <source>
        <dbReference type="EMBL" id="MFB9148147.1"/>
    </source>
</evidence>
<reference evidence="6 7" key="1">
    <citation type="submission" date="2024-09" db="EMBL/GenBank/DDBJ databases">
        <authorList>
            <person name="Sun Q."/>
            <person name="Mori K."/>
        </authorList>
    </citation>
    <scope>NUCLEOTIDE SEQUENCE [LARGE SCALE GENOMIC DNA]</scope>
    <source>
        <strain evidence="6 7">CECT 9424</strain>
    </source>
</reference>
<accession>A0ABV5HV25</accession>
<evidence type="ECO:0000259" key="5">
    <source>
        <dbReference type="Pfam" id="PF00171"/>
    </source>
</evidence>
<dbReference type="InterPro" id="IPR029510">
    <property type="entry name" value="Ald_DH_CS_GLU"/>
</dbReference>
<keyword evidence="7" id="KW-1185">Reference proteome</keyword>
<organism evidence="6 7">
    <name type="scientific">Roseovarius ramblicola</name>
    <dbReference type="NCBI Taxonomy" id="2022336"/>
    <lineage>
        <taxon>Bacteria</taxon>
        <taxon>Pseudomonadati</taxon>
        <taxon>Pseudomonadota</taxon>
        <taxon>Alphaproteobacteria</taxon>
        <taxon>Rhodobacterales</taxon>
        <taxon>Roseobacteraceae</taxon>
        <taxon>Roseovarius</taxon>
    </lineage>
</organism>
<dbReference type="RefSeq" id="WP_377065783.1">
    <property type="nucleotide sequence ID" value="NZ_JBHMEC010000001.1"/>
</dbReference>
<protein>
    <submittedName>
        <fullName evidence="6">NAD-dependent succinate-semialdehyde dehydrogenase</fullName>
        <ecNumber evidence="6">1.2.1.-</ecNumber>
    </submittedName>
</protein>
<dbReference type="InterPro" id="IPR050740">
    <property type="entry name" value="Aldehyde_DH_Superfamily"/>
</dbReference>
<proteinExistence type="inferred from homology"/>
<dbReference type="EMBL" id="JBHMEC010000001">
    <property type="protein sequence ID" value="MFB9148147.1"/>
    <property type="molecule type" value="Genomic_DNA"/>
</dbReference>
<dbReference type="Pfam" id="PF00171">
    <property type="entry name" value="Aldedh"/>
    <property type="match status" value="1"/>
</dbReference>
<gene>
    <name evidence="6" type="ORF">ACFFU4_00100</name>
</gene>